<sequence length="132" mass="15539">MDREGKRDIEFRGDLRRLTQVKLRDAKEMGTKKKTPTKKWVENAFSKPKWDEEQRNTIVQEDEVTKETNQDQKEIPSSYIDEGSTLTVWKSNCGVENVSPQSISIIKRCSQDKNFTDIQELTQEQNRRCQEE</sequence>
<dbReference type="PaxDb" id="4113-PGSC0003DMT400084994"/>
<dbReference type="AlphaFoldDB" id="M1D8I7"/>
<protein>
    <submittedName>
        <fullName evidence="1">Uncharacterized protein</fullName>
    </submittedName>
</protein>
<accession>M1D8I7</accession>
<reference evidence="1" key="2">
    <citation type="submission" date="2015-06" db="UniProtKB">
        <authorList>
            <consortium name="EnsemblPlants"/>
        </authorList>
    </citation>
    <scope>IDENTIFICATION</scope>
    <source>
        <strain evidence="1">DM1-3 516 R44</strain>
    </source>
</reference>
<reference evidence="2" key="1">
    <citation type="journal article" date="2011" name="Nature">
        <title>Genome sequence and analysis of the tuber crop potato.</title>
        <authorList>
            <consortium name="The Potato Genome Sequencing Consortium"/>
        </authorList>
    </citation>
    <scope>NUCLEOTIDE SEQUENCE [LARGE SCALE GENOMIC DNA]</scope>
    <source>
        <strain evidence="2">cv. DM1-3 516 R44</strain>
    </source>
</reference>
<proteinExistence type="predicted"/>
<dbReference type="EnsemblPlants" id="PGSC0003DMT400084994">
    <property type="protein sequence ID" value="PGSC0003DMT400084994"/>
    <property type="gene ID" value="PGSC0003DMG400034565"/>
</dbReference>
<name>M1D8I7_SOLTU</name>
<dbReference type="InParanoid" id="M1D8I7"/>
<evidence type="ECO:0000313" key="1">
    <source>
        <dbReference type="EnsemblPlants" id="PGSC0003DMT400084994"/>
    </source>
</evidence>
<dbReference type="Gramene" id="PGSC0003DMT400084994">
    <property type="protein sequence ID" value="PGSC0003DMT400084994"/>
    <property type="gene ID" value="PGSC0003DMG400034565"/>
</dbReference>
<keyword evidence="2" id="KW-1185">Reference proteome</keyword>
<organism evidence="1 2">
    <name type="scientific">Solanum tuberosum</name>
    <name type="common">Potato</name>
    <dbReference type="NCBI Taxonomy" id="4113"/>
    <lineage>
        <taxon>Eukaryota</taxon>
        <taxon>Viridiplantae</taxon>
        <taxon>Streptophyta</taxon>
        <taxon>Embryophyta</taxon>
        <taxon>Tracheophyta</taxon>
        <taxon>Spermatophyta</taxon>
        <taxon>Magnoliopsida</taxon>
        <taxon>eudicotyledons</taxon>
        <taxon>Gunneridae</taxon>
        <taxon>Pentapetalae</taxon>
        <taxon>asterids</taxon>
        <taxon>lamiids</taxon>
        <taxon>Solanales</taxon>
        <taxon>Solanaceae</taxon>
        <taxon>Solanoideae</taxon>
        <taxon>Solaneae</taxon>
        <taxon>Solanum</taxon>
    </lineage>
</organism>
<dbReference type="Proteomes" id="UP000011115">
    <property type="component" value="Unassembled WGS sequence"/>
</dbReference>
<evidence type="ECO:0000313" key="2">
    <source>
        <dbReference type="Proteomes" id="UP000011115"/>
    </source>
</evidence>
<dbReference type="HOGENOM" id="CLU_1920811_0_0_1"/>